<organism evidence="7 8">
    <name type="scientific">Nezara viridula</name>
    <name type="common">Southern green stink bug</name>
    <name type="synonym">Cimex viridulus</name>
    <dbReference type="NCBI Taxonomy" id="85310"/>
    <lineage>
        <taxon>Eukaryota</taxon>
        <taxon>Metazoa</taxon>
        <taxon>Ecdysozoa</taxon>
        <taxon>Arthropoda</taxon>
        <taxon>Hexapoda</taxon>
        <taxon>Insecta</taxon>
        <taxon>Pterygota</taxon>
        <taxon>Neoptera</taxon>
        <taxon>Paraneoptera</taxon>
        <taxon>Hemiptera</taxon>
        <taxon>Heteroptera</taxon>
        <taxon>Panheteroptera</taxon>
        <taxon>Pentatomomorpha</taxon>
        <taxon>Pentatomoidea</taxon>
        <taxon>Pentatomidae</taxon>
        <taxon>Pentatominae</taxon>
        <taxon>Nezara</taxon>
    </lineage>
</organism>
<evidence type="ECO:0000313" key="7">
    <source>
        <dbReference type="EMBL" id="CAH1395277.1"/>
    </source>
</evidence>
<feature type="transmembrane region" description="Helical" evidence="5">
    <location>
        <begin position="398"/>
        <end position="421"/>
    </location>
</feature>
<name>A0A9P0EH83_NEZVI</name>
<evidence type="ECO:0000256" key="1">
    <source>
        <dbReference type="ARBA" id="ARBA00004141"/>
    </source>
</evidence>
<feature type="transmembrane region" description="Helical" evidence="5">
    <location>
        <begin position="113"/>
        <end position="132"/>
    </location>
</feature>
<protein>
    <recommendedName>
        <fullName evidence="6">Amino acid transporter transmembrane domain-containing protein</fullName>
    </recommendedName>
</protein>
<accession>A0A9P0EH83</accession>
<feature type="transmembrane region" description="Helical" evidence="5">
    <location>
        <begin position="342"/>
        <end position="359"/>
    </location>
</feature>
<dbReference type="GO" id="GO:0005774">
    <property type="term" value="C:vacuolar membrane"/>
    <property type="evidence" value="ECO:0007669"/>
    <property type="project" value="TreeGrafter"/>
</dbReference>
<dbReference type="GO" id="GO:0015179">
    <property type="term" value="F:L-amino acid transmembrane transporter activity"/>
    <property type="evidence" value="ECO:0007669"/>
    <property type="project" value="TreeGrafter"/>
</dbReference>
<evidence type="ECO:0000256" key="2">
    <source>
        <dbReference type="ARBA" id="ARBA00022692"/>
    </source>
</evidence>
<feature type="transmembrane region" description="Helical" evidence="5">
    <location>
        <begin position="46"/>
        <end position="64"/>
    </location>
</feature>
<gene>
    <name evidence="7" type="ORF">NEZAVI_LOCUS5583</name>
</gene>
<dbReference type="EMBL" id="OV725079">
    <property type="protein sequence ID" value="CAH1395277.1"/>
    <property type="molecule type" value="Genomic_DNA"/>
</dbReference>
<dbReference type="PANTHER" id="PTHR22950">
    <property type="entry name" value="AMINO ACID TRANSPORTER"/>
    <property type="match status" value="1"/>
</dbReference>
<reference evidence="7" key="1">
    <citation type="submission" date="2022-01" db="EMBL/GenBank/DDBJ databases">
        <authorList>
            <person name="King R."/>
        </authorList>
    </citation>
    <scope>NUCLEOTIDE SEQUENCE</scope>
</reference>
<keyword evidence="3 5" id="KW-1133">Transmembrane helix</keyword>
<feature type="transmembrane region" description="Helical" evidence="5">
    <location>
        <begin position="256"/>
        <end position="276"/>
    </location>
</feature>
<dbReference type="Proteomes" id="UP001152798">
    <property type="component" value="Chromosome 3"/>
</dbReference>
<comment type="subcellular location">
    <subcellularLocation>
        <location evidence="1">Membrane</location>
        <topology evidence="1">Multi-pass membrane protein</topology>
    </subcellularLocation>
</comment>
<dbReference type="AlphaFoldDB" id="A0A9P0EH83"/>
<feature type="transmembrane region" description="Helical" evidence="5">
    <location>
        <begin position="217"/>
        <end position="235"/>
    </location>
</feature>
<feature type="domain" description="Amino acid transporter transmembrane" evidence="6">
    <location>
        <begin position="18"/>
        <end position="421"/>
    </location>
</feature>
<keyword evidence="8" id="KW-1185">Reference proteome</keyword>
<dbReference type="Pfam" id="PF01490">
    <property type="entry name" value="Aa_trans"/>
    <property type="match status" value="1"/>
</dbReference>
<dbReference type="OrthoDB" id="1684102at2759"/>
<dbReference type="InterPro" id="IPR013057">
    <property type="entry name" value="AA_transpt_TM"/>
</dbReference>
<proteinExistence type="predicted"/>
<keyword evidence="4 5" id="KW-0472">Membrane</keyword>
<evidence type="ECO:0000256" key="3">
    <source>
        <dbReference type="ARBA" id="ARBA00022989"/>
    </source>
</evidence>
<keyword evidence="2 5" id="KW-0812">Transmembrane</keyword>
<evidence type="ECO:0000256" key="4">
    <source>
        <dbReference type="ARBA" id="ARBA00023136"/>
    </source>
</evidence>
<evidence type="ECO:0000259" key="6">
    <source>
        <dbReference type="Pfam" id="PF01490"/>
    </source>
</evidence>
<feature type="transmembrane region" description="Helical" evidence="5">
    <location>
        <begin position="184"/>
        <end position="205"/>
    </location>
</feature>
<feature type="transmembrane region" description="Helical" evidence="5">
    <location>
        <begin position="296"/>
        <end position="315"/>
    </location>
</feature>
<dbReference type="PANTHER" id="PTHR22950:SF150">
    <property type="entry name" value="FI17861P1"/>
    <property type="match status" value="1"/>
</dbReference>
<evidence type="ECO:0000313" key="8">
    <source>
        <dbReference type="Proteomes" id="UP001152798"/>
    </source>
</evidence>
<sequence length="438" mass="48317">MDSHFPSEKGGLTIERRMTYFETLVHFLKGNVGAGLFAMGDAFKNSGIVLGLFGTLFIGLICIYNNHTLVRCANAVIAHKGLKEAPTFPETISYSFETGPKIFKSLSTQIKRIVKIFILITQLGFCVVYIGFVGQSLKEVVESHLDGINLNVRAYMIMLFPLITLASLIRTLKFLTPISFVSNACLIYGVVAVFICIIKDASFSISERKFVQSMDKWPLFIGTIIFSFEGIALVIPLKNEMNKTEQFDSKFGVLNAGMSVIMTMLLSLGLLSYLNYGDEVHGSVTFNLGKDLLAETVKAAVGTGIMLSYPLQFYVAAKIIKLDIDDVWGPFKHDHCMESSERVVLIITTFIIALVVPHIDAVVSLIGVLCSNALALLLPALSDYCLRYGNEPVLKKNFFRTVMNFLAILLSVVGVITGSYVGVKNMIELVLEDLRHAS</sequence>
<feature type="transmembrane region" description="Helical" evidence="5">
    <location>
        <begin position="152"/>
        <end position="172"/>
    </location>
</feature>
<evidence type="ECO:0000256" key="5">
    <source>
        <dbReference type="SAM" id="Phobius"/>
    </source>
</evidence>